<sequence length="74" mass="8402">MQGSSQFLEEWTAYEQIVKKSGVLKTIKWLDLRGNHGLSSFINDTSKTISTYHRLITLIITSGKAFIYSSVFTN</sequence>
<proteinExistence type="predicted"/>
<reference evidence="1" key="1">
    <citation type="submission" date="2019-11" db="UniProtKB">
        <authorList>
            <consortium name="WormBaseParasite"/>
        </authorList>
    </citation>
    <scope>IDENTIFICATION</scope>
</reference>
<dbReference type="AlphaFoldDB" id="A0A5K3G272"/>
<evidence type="ECO:0000313" key="1">
    <source>
        <dbReference type="WBParaSite" id="MCU_014828-RA"/>
    </source>
</evidence>
<name>A0A5K3G272_MESCO</name>
<organism evidence="1">
    <name type="scientific">Mesocestoides corti</name>
    <name type="common">Flatworm</name>
    <dbReference type="NCBI Taxonomy" id="53468"/>
    <lineage>
        <taxon>Eukaryota</taxon>
        <taxon>Metazoa</taxon>
        <taxon>Spiralia</taxon>
        <taxon>Lophotrochozoa</taxon>
        <taxon>Platyhelminthes</taxon>
        <taxon>Cestoda</taxon>
        <taxon>Eucestoda</taxon>
        <taxon>Cyclophyllidea</taxon>
        <taxon>Mesocestoididae</taxon>
        <taxon>Mesocestoides</taxon>
    </lineage>
</organism>
<dbReference type="WBParaSite" id="MCU_014828-RA">
    <property type="protein sequence ID" value="MCU_014828-RA"/>
    <property type="gene ID" value="MCU_014828"/>
</dbReference>
<accession>A0A5K3G272</accession>
<protein>
    <submittedName>
        <fullName evidence="1">SAC domain-containing protein</fullName>
    </submittedName>
</protein>